<dbReference type="AlphaFoldDB" id="A0A2J7TFF0"/>
<accession>A0A2J7TFF0</accession>
<dbReference type="Pfam" id="PF08837">
    <property type="entry name" value="DUF1810"/>
    <property type="match status" value="1"/>
</dbReference>
<name>A0A2J7TFF0_METSI</name>
<reference evidence="1 2" key="1">
    <citation type="submission" date="2017-10" db="EMBL/GenBank/DDBJ databases">
        <title>Genome announcement of Methylocella silvestris TVC from permafrost.</title>
        <authorList>
            <person name="Wang J."/>
            <person name="Geng K."/>
            <person name="Ul-Haque F."/>
            <person name="Crombie A.T."/>
            <person name="Street L.E."/>
            <person name="Wookey P.A."/>
            <person name="Murrell J.C."/>
            <person name="Pratscher J."/>
        </authorList>
    </citation>
    <scope>NUCLEOTIDE SEQUENCE [LARGE SCALE GENOMIC DNA]</scope>
    <source>
        <strain evidence="1 2">TVC</strain>
    </source>
</reference>
<dbReference type="OrthoDB" id="9801870at2"/>
<dbReference type="Gene3D" id="1.25.40.380">
    <property type="entry name" value="Protein of unknown function DUF1810"/>
    <property type="match status" value="1"/>
</dbReference>
<dbReference type="PIRSF" id="PIRSF008546">
    <property type="entry name" value="UCP008546"/>
    <property type="match status" value="1"/>
</dbReference>
<evidence type="ECO:0000313" key="2">
    <source>
        <dbReference type="Proteomes" id="UP000236286"/>
    </source>
</evidence>
<dbReference type="InterPro" id="IPR036287">
    <property type="entry name" value="Rv1873-like_sf"/>
</dbReference>
<dbReference type="RefSeq" id="WP_102844222.1">
    <property type="nucleotide sequence ID" value="NZ_PDZR01000015.1"/>
</dbReference>
<dbReference type="SUPFAM" id="SSF140736">
    <property type="entry name" value="Rv1873-like"/>
    <property type="match status" value="1"/>
</dbReference>
<dbReference type="EMBL" id="PDZR01000015">
    <property type="protein sequence ID" value="PNG25482.1"/>
    <property type="molecule type" value="Genomic_DNA"/>
</dbReference>
<dbReference type="InterPro" id="IPR014937">
    <property type="entry name" value="DUF1810"/>
</dbReference>
<protein>
    <submittedName>
        <fullName evidence="1">Calpastatin</fullName>
    </submittedName>
</protein>
<dbReference type="Proteomes" id="UP000236286">
    <property type="component" value="Unassembled WGS sequence"/>
</dbReference>
<evidence type="ECO:0000313" key="1">
    <source>
        <dbReference type="EMBL" id="PNG25482.1"/>
    </source>
</evidence>
<sequence length="144" mass="16073">MPQPDSDDPFDLRRFVEAQEGVFARACAELQRGRKATHWMWFIFPQIAGLGSSAMAQRYAMSGRAEAQAYLRHMILGPRLKSCAEIVNALEGGSAAEIFGYPDMLKFQSSMTLFAATAEDNRVFLEALRKYFGGGQDQATLERL</sequence>
<gene>
    <name evidence="1" type="ORF">CR492_13245</name>
</gene>
<proteinExistence type="predicted"/>
<organism evidence="1 2">
    <name type="scientific">Methylocella silvestris</name>
    <dbReference type="NCBI Taxonomy" id="199596"/>
    <lineage>
        <taxon>Bacteria</taxon>
        <taxon>Pseudomonadati</taxon>
        <taxon>Pseudomonadota</taxon>
        <taxon>Alphaproteobacteria</taxon>
        <taxon>Hyphomicrobiales</taxon>
        <taxon>Beijerinckiaceae</taxon>
        <taxon>Methylocella</taxon>
    </lineage>
</organism>
<comment type="caution">
    <text evidence="1">The sequence shown here is derived from an EMBL/GenBank/DDBJ whole genome shotgun (WGS) entry which is preliminary data.</text>
</comment>